<dbReference type="AlphaFoldDB" id="A0A0W0GDN7"/>
<feature type="transmembrane region" description="Helical" evidence="2">
    <location>
        <begin position="85"/>
        <end position="107"/>
    </location>
</feature>
<protein>
    <submittedName>
        <fullName evidence="3">Uncharacterized protein</fullName>
    </submittedName>
</protein>
<reference evidence="3 4" key="1">
    <citation type="submission" date="2015-12" db="EMBL/GenBank/DDBJ databases">
        <title>Draft genome sequence of Moniliophthora roreri, the causal agent of frosty pod rot of cacao.</title>
        <authorList>
            <person name="Aime M.C."/>
            <person name="Diaz-Valderrama J.R."/>
            <person name="Kijpornyongpan T."/>
            <person name="Phillips-Mora W."/>
        </authorList>
    </citation>
    <scope>NUCLEOTIDE SEQUENCE [LARGE SCALE GENOMIC DNA]</scope>
    <source>
        <strain evidence="3 4">MCA 2952</strain>
    </source>
</reference>
<keyword evidence="2" id="KW-0812">Transmembrane</keyword>
<evidence type="ECO:0000313" key="3">
    <source>
        <dbReference type="EMBL" id="KTB46673.1"/>
    </source>
</evidence>
<sequence length="122" mass="14435">MKLKKTNQLRTPSALRSIRRRHPYPRPVYPDPDEEDTPYEPRIDDDSLLYLIQDAHRRPIRHVRIVENENGDKGEERVEGKNNRLIVGGVLLLDFLATLTLFIKHVFLVRFLFRRNQGYDGQ</sequence>
<accession>A0A0W0GDN7</accession>
<comment type="caution">
    <text evidence="3">The sequence shown here is derived from an EMBL/GenBank/DDBJ whole genome shotgun (WGS) entry which is preliminary data.</text>
</comment>
<feature type="region of interest" description="Disordered" evidence="1">
    <location>
        <begin position="1"/>
        <end position="40"/>
    </location>
</feature>
<organism evidence="3 4">
    <name type="scientific">Moniliophthora roreri</name>
    <name type="common">Frosty pod rot fungus</name>
    <name type="synonym">Monilia roreri</name>
    <dbReference type="NCBI Taxonomy" id="221103"/>
    <lineage>
        <taxon>Eukaryota</taxon>
        <taxon>Fungi</taxon>
        <taxon>Dikarya</taxon>
        <taxon>Basidiomycota</taxon>
        <taxon>Agaricomycotina</taxon>
        <taxon>Agaricomycetes</taxon>
        <taxon>Agaricomycetidae</taxon>
        <taxon>Agaricales</taxon>
        <taxon>Marasmiineae</taxon>
        <taxon>Marasmiaceae</taxon>
        <taxon>Moniliophthora</taxon>
    </lineage>
</organism>
<keyword evidence="2" id="KW-1133">Transmembrane helix</keyword>
<proteinExistence type="predicted"/>
<dbReference type="EMBL" id="LATX01000284">
    <property type="protein sequence ID" value="KTB46673.1"/>
    <property type="molecule type" value="Genomic_DNA"/>
</dbReference>
<dbReference type="Proteomes" id="UP000054988">
    <property type="component" value="Unassembled WGS sequence"/>
</dbReference>
<name>A0A0W0GDN7_MONRR</name>
<evidence type="ECO:0000256" key="2">
    <source>
        <dbReference type="SAM" id="Phobius"/>
    </source>
</evidence>
<evidence type="ECO:0000313" key="4">
    <source>
        <dbReference type="Proteomes" id="UP000054988"/>
    </source>
</evidence>
<keyword evidence="2" id="KW-0472">Membrane</keyword>
<gene>
    <name evidence="3" type="ORF">WG66_749</name>
</gene>
<evidence type="ECO:0000256" key="1">
    <source>
        <dbReference type="SAM" id="MobiDB-lite"/>
    </source>
</evidence>